<evidence type="ECO:0000313" key="4">
    <source>
        <dbReference type="Proteomes" id="UP001158045"/>
    </source>
</evidence>
<protein>
    <submittedName>
        <fullName evidence="3">LysM peptidoglycan-binding domain-containing protein</fullName>
    </submittedName>
</protein>
<feature type="domain" description="LysM" evidence="2">
    <location>
        <begin position="68"/>
        <end position="118"/>
    </location>
</feature>
<sequence length="123" mass="14335">MNQSKNQMTFDYNRQSGYTKTKKRKRLYIVNRARFVIMTLITLILLSTIISYISGFIMSEAATNHTDIFVKVVAGDTLWDIASKYNFYEEDVRAVVYRIKEYNHMDESTLFIGQTIAVPTSNR</sequence>
<dbReference type="RefSeq" id="WP_281092366.1">
    <property type="nucleotide sequence ID" value="NZ_JARYZI010000001.1"/>
</dbReference>
<dbReference type="SMART" id="SM00257">
    <property type="entry name" value="LysM"/>
    <property type="match status" value="1"/>
</dbReference>
<dbReference type="PROSITE" id="PS51782">
    <property type="entry name" value="LYSM"/>
    <property type="match status" value="1"/>
</dbReference>
<gene>
    <name evidence="3" type="ORF">QE109_00325</name>
</gene>
<keyword evidence="1" id="KW-0472">Membrane</keyword>
<dbReference type="Proteomes" id="UP001158045">
    <property type="component" value="Unassembled WGS sequence"/>
</dbReference>
<dbReference type="Pfam" id="PF01476">
    <property type="entry name" value="LysM"/>
    <property type="match status" value="1"/>
</dbReference>
<reference evidence="3 4" key="1">
    <citation type="submission" date="2023-04" db="EMBL/GenBank/DDBJ databases">
        <title>Fusibacter bizertensis strain WBS, isolated from littoral bottom sediments of the Arctic seas - biochemical and genomic analysis.</title>
        <authorList>
            <person name="Brioukhanov A.L."/>
        </authorList>
    </citation>
    <scope>NUCLEOTIDE SEQUENCE [LARGE SCALE GENOMIC DNA]</scope>
    <source>
        <strain evidence="3 4">WBS</strain>
    </source>
</reference>
<dbReference type="InterPro" id="IPR018392">
    <property type="entry name" value="LysM"/>
</dbReference>
<accession>A0ABT6N822</accession>
<evidence type="ECO:0000313" key="3">
    <source>
        <dbReference type="EMBL" id="MDH8676564.1"/>
    </source>
</evidence>
<dbReference type="CDD" id="cd00118">
    <property type="entry name" value="LysM"/>
    <property type="match status" value="1"/>
</dbReference>
<evidence type="ECO:0000256" key="1">
    <source>
        <dbReference type="SAM" id="Phobius"/>
    </source>
</evidence>
<proteinExistence type="predicted"/>
<dbReference type="InterPro" id="IPR036779">
    <property type="entry name" value="LysM_dom_sf"/>
</dbReference>
<dbReference type="EMBL" id="JARYZI010000001">
    <property type="protein sequence ID" value="MDH8676564.1"/>
    <property type="molecule type" value="Genomic_DNA"/>
</dbReference>
<evidence type="ECO:0000259" key="2">
    <source>
        <dbReference type="PROSITE" id="PS51782"/>
    </source>
</evidence>
<dbReference type="SUPFAM" id="SSF54106">
    <property type="entry name" value="LysM domain"/>
    <property type="match status" value="1"/>
</dbReference>
<keyword evidence="4" id="KW-1185">Reference proteome</keyword>
<keyword evidence="1" id="KW-1133">Transmembrane helix</keyword>
<comment type="caution">
    <text evidence="3">The sequence shown here is derived from an EMBL/GenBank/DDBJ whole genome shotgun (WGS) entry which is preliminary data.</text>
</comment>
<organism evidence="3 4">
    <name type="scientific">Fusibacter bizertensis</name>
    <dbReference type="NCBI Taxonomy" id="1488331"/>
    <lineage>
        <taxon>Bacteria</taxon>
        <taxon>Bacillati</taxon>
        <taxon>Bacillota</taxon>
        <taxon>Clostridia</taxon>
        <taxon>Eubacteriales</taxon>
        <taxon>Eubacteriales Family XII. Incertae Sedis</taxon>
        <taxon>Fusibacter</taxon>
    </lineage>
</organism>
<name>A0ABT6N822_9FIRM</name>
<keyword evidence="1" id="KW-0812">Transmembrane</keyword>
<dbReference type="Gene3D" id="3.10.350.10">
    <property type="entry name" value="LysM domain"/>
    <property type="match status" value="1"/>
</dbReference>
<feature type="transmembrane region" description="Helical" evidence="1">
    <location>
        <begin position="33"/>
        <end position="58"/>
    </location>
</feature>